<feature type="domain" description="Cyclin-like" evidence="6">
    <location>
        <begin position="209"/>
        <end position="302"/>
    </location>
</feature>
<dbReference type="Proteomes" id="UP001429100">
    <property type="component" value="Unassembled WGS sequence"/>
</dbReference>
<evidence type="ECO:0000259" key="7">
    <source>
        <dbReference type="SMART" id="SM01332"/>
    </source>
</evidence>
<evidence type="ECO:0000256" key="5">
    <source>
        <dbReference type="SAM" id="MobiDB-lite"/>
    </source>
</evidence>
<dbReference type="InterPro" id="IPR036915">
    <property type="entry name" value="Cyclin-like_sf"/>
</dbReference>
<dbReference type="EMBL" id="LN877947">
    <property type="protein sequence ID" value="CUV04174.1"/>
    <property type="molecule type" value="Genomic_DNA"/>
</dbReference>
<comment type="similarity">
    <text evidence="4">Belongs to the cyclin family.</text>
</comment>
<keyword evidence="3" id="KW-0131">Cell cycle</keyword>
<evidence type="ECO:0000259" key="6">
    <source>
        <dbReference type="SMART" id="SM00385"/>
    </source>
</evidence>
<evidence type="ECO:0000256" key="4">
    <source>
        <dbReference type="RuleBase" id="RU000383"/>
    </source>
</evidence>
<dbReference type="VEuPathDB" id="CryptoDB:ChTU502y2012_305g0040"/>
<feature type="domain" description="Cyclin-like" evidence="6">
    <location>
        <begin position="315"/>
        <end position="403"/>
    </location>
</feature>
<feature type="domain" description="Cyclin C-terminal" evidence="7">
    <location>
        <begin position="311"/>
        <end position="437"/>
    </location>
</feature>
<dbReference type="VEuPathDB" id="CryptoDB:Chro.10261"/>
<reference evidence="9 10" key="3">
    <citation type="submission" date="2017-10" db="EMBL/GenBank/DDBJ databases">
        <title>Consistent, comparative and evidence-based genome annotation and re-annotation for the closely-related species, Cryptosporidium parvum, C. hominis and C. tyzzeri.</title>
        <authorList>
            <person name="Baptista R.P."/>
            <person name="Li Y."/>
            <person name="Sateriale A."/>
            <person name="Striepen B."/>
            <person name="Kissinger J.C."/>
        </authorList>
    </citation>
    <scope>NUCLEOTIDE SEQUENCE [LARGE SCALE GENOMIC DNA]</scope>
    <source>
        <strain evidence="9">30976</strain>
    </source>
</reference>
<accession>A0A0S4TAH2</accession>
<dbReference type="PIRSF" id="PIRSF001771">
    <property type="entry name" value="Cyclin_A_B_D_E"/>
    <property type="match status" value="1"/>
</dbReference>
<dbReference type="Proteomes" id="UP000199752">
    <property type="component" value="Chromosome 1"/>
</dbReference>
<dbReference type="SMART" id="SM00385">
    <property type="entry name" value="CYCLIN"/>
    <property type="match status" value="2"/>
</dbReference>
<reference evidence="9 10" key="1">
    <citation type="submission" date="2014-11" db="EMBL/GenBank/DDBJ databases">
        <title>Comparative genomic analysis of Cryptosporidium hominis reveals occurrence of genetic recombination in virulent subtypes.</title>
        <authorList>
            <person name="Guo Y."/>
            <person name="Tang K."/>
            <person name="Frace M."/>
            <person name="Li N."/>
            <person name="Roellig D.M."/>
            <person name="Sammons S."/>
            <person name="Knipe K."/>
            <person name="Rowe L."/>
            <person name="Feng Y."/>
            <person name="Xiao L."/>
        </authorList>
    </citation>
    <scope>NUCLEOTIDE SEQUENCE [LARGE SCALE GENOMIC DNA]</scope>
    <source>
        <strain evidence="9">30976</strain>
    </source>
</reference>
<dbReference type="VEuPathDB" id="CryptoDB:GY17_00001239"/>
<keyword evidence="10" id="KW-1185">Reference proteome</keyword>
<keyword evidence="2 4" id="KW-0195">Cyclin</keyword>
<dbReference type="InterPro" id="IPR046965">
    <property type="entry name" value="Cyclin_A/B-like"/>
</dbReference>
<dbReference type="Gene3D" id="1.10.472.10">
    <property type="entry name" value="Cyclin-like"/>
    <property type="match status" value="2"/>
</dbReference>
<feature type="compositionally biased region" description="Polar residues" evidence="5">
    <location>
        <begin position="75"/>
        <end position="94"/>
    </location>
</feature>
<proteinExistence type="inferred from homology"/>
<keyword evidence="1" id="KW-0132">Cell division</keyword>
<gene>
    <name evidence="8" type="ORF">CHUDEA1_2320</name>
    <name evidence="9" type="ORF">GY17_00001239</name>
</gene>
<feature type="region of interest" description="Disordered" evidence="5">
    <location>
        <begin position="75"/>
        <end position="95"/>
    </location>
</feature>
<dbReference type="PANTHER" id="PTHR10177">
    <property type="entry name" value="CYCLINS"/>
    <property type="match status" value="1"/>
</dbReference>
<dbReference type="EMBL" id="JTAI01000044">
    <property type="protein sequence ID" value="PPS96987.1"/>
    <property type="molecule type" value="Genomic_DNA"/>
</dbReference>
<protein>
    <submittedName>
        <fullName evidence="9">Cyclin B</fullName>
    </submittedName>
</protein>
<dbReference type="InterPro" id="IPR039361">
    <property type="entry name" value="Cyclin"/>
</dbReference>
<dbReference type="VEuPathDB" id="CryptoDB:CHUDEA1_2320"/>
<dbReference type="SUPFAM" id="SSF47954">
    <property type="entry name" value="Cyclin-like"/>
    <property type="match status" value="2"/>
</dbReference>
<evidence type="ECO:0000313" key="8">
    <source>
        <dbReference type="EMBL" id="CUV04174.1"/>
    </source>
</evidence>
<dbReference type="InterPro" id="IPR006671">
    <property type="entry name" value="Cyclin_N"/>
</dbReference>
<dbReference type="Pfam" id="PF02984">
    <property type="entry name" value="Cyclin_C"/>
    <property type="match status" value="1"/>
</dbReference>
<dbReference type="Pfam" id="PF00134">
    <property type="entry name" value="Cyclin_N"/>
    <property type="match status" value="1"/>
</dbReference>
<name>A0A0S4TAH2_CRYHO</name>
<dbReference type="InterPro" id="IPR013763">
    <property type="entry name" value="Cyclin-like_dom"/>
</dbReference>
<evidence type="ECO:0000256" key="2">
    <source>
        <dbReference type="ARBA" id="ARBA00023127"/>
    </source>
</evidence>
<dbReference type="GO" id="GO:0051301">
    <property type="term" value="P:cell division"/>
    <property type="evidence" value="ECO:0007669"/>
    <property type="project" value="UniProtKB-KW"/>
</dbReference>
<sequence>MRSERLNKIIQGHASNSSNNITLYGENCRKLVNQGNLQVMNSQDMKNAGVITNKPITRSMTSSVGNVINISNASMGNQKHSSKLTDANSKNSNAAKLGSKAIPGLSYNEKFNGKESPTNKENVVNPNTFAEKQLKTVGAQYTSTLEKVVNVDMDNTDASFFSEYAEAIYQTSRDLESKKEPLLFTASQVVSAQPSVGKQILEWKRSGVNLLFGLQITFNVPDEVTVIANSMLDRILGLKHFQRASEMTLVSATCFWIALKYEAAYVQGENLKIPPLPALSDVAEKCGLNIAAILFCEGVVLDALDWSIEFPKPSDYIKRYCLVFKDQYTGNKATRVESLSIYLSHLAIHEPAMMGVCASKLACACLMLAHKIEGVEESWAPAVEYYTGYTRDSLKELTRYMISNLRTIRNTENGENHASPSHYQNVRKKWWSSWGSNEWG</sequence>
<evidence type="ECO:0000256" key="3">
    <source>
        <dbReference type="ARBA" id="ARBA00023306"/>
    </source>
</evidence>
<reference evidence="8" key="2">
    <citation type="submission" date="2015-08" db="EMBL/GenBank/DDBJ databases">
        <authorList>
            <person name="Babu N.S."/>
            <person name="Beckwith C.J."/>
            <person name="Beseler K.G."/>
            <person name="Brison A."/>
            <person name="Carone J.V."/>
            <person name="Caskin T.P."/>
            <person name="Diamond M."/>
            <person name="Durham M.E."/>
            <person name="Foxe J.M."/>
            <person name="Go M."/>
            <person name="Henderson B.A."/>
            <person name="Jones I.B."/>
            <person name="McGettigan J.A."/>
            <person name="Micheletti S.J."/>
            <person name="Nasrallah M.E."/>
            <person name="Ortiz D."/>
            <person name="Piller C.R."/>
            <person name="Privatt S.R."/>
            <person name="Schneider S.L."/>
            <person name="Sharp S."/>
            <person name="Smith T.C."/>
            <person name="Stanton J.D."/>
            <person name="Ullery H.E."/>
            <person name="Wilson R.J."/>
            <person name="Serrano M.G."/>
            <person name="Buck G."/>
            <person name="Lee V."/>
            <person name="Wang Y."/>
            <person name="Carvalho R."/>
            <person name="Voegtly L."/>
            <person name="Shi R."/>
            <person name="Duckworth R."/>
            <person name="Johnson A."/>
            <person name="Loviza R."/>
            <person name="Walstead R."/>
            <person name="Shah Z."/>
            <person name="Kiflezghi M."/>
            <person name="Wade K."/>
            <person name="Ball S.L."/>
            <person name="Bradley K.W."/>
            <person name="Asai D.J."/>
            <person name="Bowman C.A."/>
            <person name="Russell D.A."/>
            <person name="Pope W.H."/>
            <person name="Jacobs-Sera D."/>
            <person name="Hendrix R.W."/>
            <person name="Hatfull G.F."/>
        </authorList>
    </citation>
    <scope>NUCLEOTIDE SEQUENCE [LARGE SCALE GENOMIC DNA]</scope>
</reference>
<evidence type="ECO:0000256" key="1">
    <source>
        <dbReference type="ARBA" id="ARBA00022618"/>
    </source>
</evidence>
<dbReference type="InterPro" id="IPR004367">
    <property type="entry name" value="Cyclin_C-dom"/>
</dbReference>
<organism evidence="8">
    <name type="scientific">Cryptosporidium hominis</name>
    <dbReference type="NCBI Taxonomy" id="237895"/>
    <lineage>
        <taxon>Eukaryota</taxon>
        <taxon>Sar</taxon>
        <taxon>Alveolata</taxon>
        <taxon>Apicomplexa</taxon>
        <taxon>Conoidasida</taxon>
        <taxon>Coccidia</taxon>
        <taxon>Eucoccidiorida</taxon>
        <taxon>Eimeriorina</taxon>
        <taxon>Cryptosporidiidae</taxon>
        <taxon>Cryptosporidium</taxon>
    </lineage>
</organism>
<evidence type="ECO:0000313" key="9">
    <source>
        <dbReference type="EMBL" id="PPS96987.1"/>
    </source>
</evidence>
<dbReference type="AlphaFoldDB" id="A0A0S4TAH2"/>
<dbReference type="GO" id="GO:0044772">
    <property type="term" value="P:mitotic cell cycle phase transition"/>
    <property type="evidence" value="ECO:0007669"/>
    <property type="project" value="InterPro"/>
</dbReference>
<dbReference type="GO" id="GO:0016538">
    <property type="term" value="F:cyclin-dependent protein serine/threonine kinase regulator activity"/>
    <property type="evidence" value="ECO:0007669"/>
    <property type="project" value="InterPro"/>
</dbReference>
<evidence type="ECO:0000313" key="10">
    <source>
        <dbReference type="Proteomes" id="UP001429100"/>
    </source>
</evidence>
<dbReference type="SMART" id="SM01332">
    <property type="entry name" value="Cyclin_C"/>
    <property type="match status" value="1"/>
</dbReference>